<keyword evidence="1" id="KW-1133">Transmembrane helix</keyword>
<dbReference type="AlphaFoldDB" id="A0A226DD74"/>
<feature type="transmembrane region" description="Helical" evidence="1">
    <location>
        <begin position="395"/>
        <end position="414"/>
    </location>
</feature>
<sequence length="692" mass="78621">MEIYNLATYIIIFSGCAVNLINYENIEISSDISTPIWVTRFKAVKLCGISLTGYDRFPLRFHLIILQGFQKTNGPKCFNGKPKISMLSNVNQQRGWNCLTRFYIHPSTKYYGIVPATMYEEKFVGHPPEFSPRVGYDRPGYHVLVQDTDSNSEPWKDQMSKILFENSQLFMMMIIVQEKIISHLELHFRHCCSYNFGTDVPDLTRIIGEINHFSRVDMGLCVITSIKWPPMYKNIRFSEILKDNITLDAVYLNLVAGPNTSLEFAYPHCTGNPSGTLAASSTVITEHPKCNFWLVNTPTISTMARSAIQVTKGSESFSFLTCSPPSYPKTSLEKLATVFTPDLWAWIGGTSILLAAFLCVTSSGHISIVDALTTSYSILLEQSNPHAVNQGKKNFLYFLCAAWILTALVITNLIRGDNVTNTVSPLSVVPYENFSQLFANNFILSDREVILGCPEFFKTCLETIAFAYDAAYSIAESDFGSMINRAMYERIEKSVTNNRIPFKQNYWLHYSRNKSEFSCVGHKVAILGWLEQLQEAKDYLEREKPGPEYGLGKEPMVSVKFGWATRNILDPRITMRIKALDFSNIADKWVWYAERAIILQRRNKNNHNVATGPTPLALHGNISEIFKALLAAILISLRIFAIEYITNVVVTADWQKLQQRLVLGFTKSMFSCSGPNYFGRKRYPRKFLSRKK</sequence>
<gene>
    <name evidence="2" type="ORF">Fcan01_21935</name>
</gene>
<comment type="caution">
    <text evidence="2">The sequence shown here is derived from an EMBL/GenBank/DDBJ whole genome shotgun (WGS) entry which is preliminary data.</text>
</comment>
<dbReference type="EMBL" id="LNIX01000023">
    <property type="protein sequence ID" value="OXA43149.1"/>
    <property type="molecule type" value="Genomic_DNA"/>
</dbReference>
<accession>A0A226DD74</accession>
<evidence type="ECO:0000313" key="3">
    <source>
        <dbReference type="Proteomes" id="UP000198287"/>
    </source>
</evidence>
<keyword evidence="1" id="KW-0472">Membrane</keyword>
<evidence type="ECO:0000313" key="2">
    <source>
        <dbReference type="EMBL" id="OXA43149.1"/>
    </source>
</evidence>
<evidence type="ECO:0000256" key="1">
    <source>
        <dbReference type="SAM" id="Phobius"/>
    </source>
</evidence>
<feature type="transmembrane region" description="Helical" evidence="1">
    <location>
        <begin position="343"/>
        <end position="360"/>
    </location>
</feature>
<protein>
    <submittedName>
        <fullName evidence="2">Uncharacterized protein</fullName>
    </submittedName>
</protein>
<keyword evidence="3" id="KW-1185">Reference proteome</keyword>
<name>A0A226DD74_FOLCA</name>
<dbReference type="Proteomes" id="UP000198287">
    <property type="component" value="Unassembled WGS sequence"/>
</dbReference>
<keyword evidence="1" id="KW-0812">Transmembrane</keyword>
<organism evidence="2 3">
    <name type="scientific">Folsomia candida</name>
    <name type="common">Springtail</name>
    <dbReference type="NCBI Taxonomy" id="158441"/>
    <lineage>
        <taxon>Eukaryota</taxon>
        <taxon>Metazoa</taxon>
        <taxon>Ecdysozoa</taxon>
        <taxon>Arthropoda</taxon>
        <taxon>Hexapoda</taxon>
        <taxon>Collembola</taxon>
        <taxon>Entomobryomorpha</taxon>
        <taxon>Isotomoidea</taxon>
        <taxon>Isotomidae</taxon>
        <taxon>Proisotominae</taxon>
        <taxon>Folsomia</taxon>
    </lineage>
</organism>
<proteinExistence type="predicted"/>
<reference evidence="2 3" key="1">
    <citation type="submission" date="2015-12" db="EMBL/GenBank/DDBJ databases">
        <title>The genome of Folsomia candida.</title>
        <authorList>
            <person name="Faddeeva A."/>
            <person name="Derks M.F."/>
            <person name="Anvar Y."/>
            <person name="Smit S."/>
            <person name="Van Straalen N."/>
            <person name="Roelofs D."/>
        </authorList>
    </citation>
    <scope>NUCLEOTIDE SEQUENCE [LARGE SCALE GENOMIC DNA]</scope>
    <source>
        <strain evidence="2 3">VU population</strain>
        <tissue evidence="2">Whole body</tissue>
    </source>
</reference>